<feature type="signal peptide" evidence="1">
    <location>
        <begin position="1"/>
        <end position="21"/>
    </location>
</feature>
<name>A0A2U8BRB1_9RICK</name>
<keyword evidence="1" id="KW-0732">Signal</keyword>
<protein>
    <recommendedName>
        <fullName evidence="4">Outer membrane protein beta-barrel domain-containing protein</fullName>
    </recommendedName>
</protein>
<feature type="chain" id="PRO_5016008997" description="Outer membrane protein beta-barrel domain-containing protein" evidence="1">
    <location>
        <begin position="22"/>
        <end position="253"/>
    </location>
</feature>
<evidence type="ECO:0008006" key="4">
    <source>
        <dbReference type="Google" id="ProtNLM"/>
    </source>
</evidence>
<gene>
    <name evidence="2" type="ORF">Fsol_00073</name>
</gene>
<evidence type="ECO:0000313" key="3">
    <source>
        <dbReference type="Proteomes" id="UP000244519"/>
    </source>
</evidence>
<proteinExistence type="predicted"/>
<reference evidence="2 3" key="1">
    <citation type="journal article" date="2018" name="Genome Biol. Evol.">
        <title>The Genome Sequence of "Candidatus Fokinia solitaria": Insights on Reductive Evolution in Rickettsiales.</title>
        <authorList>
            <person name="Floriano A.M."/>
            <person name="Castelli M."/>
            <person name="Krenek S."/>
            <person name="Berendonk T.U."/>
            <person name="Bazzocchi C."/>
            <person name="Petroni G."/>
            <person name="Sassera D."/>
        </authorList>
    </citation>
    <scope>NUCLEOTIDE SEQUENCE [LARGE SCALE GENOMIC DNA]</scope>
    <source>
        <strain evidence="2">Rio ETE_ALG 3VII</strain>
    </source>
</reference>
<accession>A0A2U8BRB1</accession>
<evidence type="ECO:0000313" key="2">
    <source>
        <dbReference type="EMBL" id="AWD32886.1"/>
    </source>
</evidence>
<dbReference type="EMBL" id="CP025989">
    <property type="protein sequence ID" value="AWD32886.1"/>
    <property type="molecule type" value="Genomic_DNA"/>
</dbReference>
<dbReference type="KEGG" id="fso:Fsol_00073"/>
<dbReference type="RefSeq" id="WP_108672935.1">
    <property type="nucleotide sequence ID" value="NZ_CP025989.1"/>
</dbReference>
<keyword evidence="3" id="KW-1185">Reference proteome</keyword>
<sequence length="253" mass="27942">MISYRLLLCTLFVLVAWCTAAAEVQNDKFIFSIYGAASNSTAVDVTYTKDSAAKFSNISSGLSPRIGVQIGGLLCKRGHIGIDASYARSLYANSEFSISQNSIAIAGYGTGYFPLKSEYYLLLGGFYGFEYSIFEQQDNGFWNDTIALQFGGGKTFNKIRIEFFINARGISYDNVVFIPQKLNNNLAQDSIVMPESAARVSDITKYDASTNVVHNKPTLYLLLNQEETKNTSITDLRPSNSAIEYGLRLSTTF</sequence>
<organism evidence="2 3">
    <name type="scientific">Candidatus Fokinia solitaria</name>
    <dbReference type="NCBI Taxonomy" id="1802984"/>
    <lineage>
        <taxon>Bacteria</taxon>
        <taxon>Pseudomonadati</taxon>
        <taxon>Pseudomonadota</taxon>
        <taxon>Alphaproteobacteria</taxon>
        <taxon>Rickettsiales</taxon>
        <taxon>Candidatus Midichloriaceae</taxon>
        <taxon>Candidatus Fokinia</taxon>
    </lineage>
</organism>
<dbReference type="AlphaFoldDB" id="A0A2U8BRB1"/>
<dbReference type="Proteomes" id="UP000244519">
    <property type="component" value="Chromosome"/>
</dbReference>
<evidence type="ECO:0000256" key="1">
    <source>
        <dbReference type="SAM" id="SignalP"/>
    </source>
</evidence>